<feature type="site" description="Important for substrate specificity" evidence="4">
    <location>
        <position position="232"/>
    </location>
</feature>
<feature type="binding site" evidence="4">
    <location>
        <position position="17"/>
    </location>
    <ligand>
        <name>phosphate</name>
        <dbReference type="ChEBI" id="CHEBI:43474"/>
    </ligand>
</feature>
<dbReference type="EC" id="2.4.2.28" evidence="4"/>
<feature type="binding site" evidence="4">
    <location>
        <begin position="59"/>
        <end position="60"/>
    </location>
    <ligand>
        <name>phosphate</name>
        <dbReference type="ChEBI" id="CHEBI:43474"/>
    </ligand>
</feature>
<comment type="function">
    <text evidence="4">Catalyzes the reversible phosphorylation of S-methyl-5'-thioadenosine (MTA) to adenine and 5-methylthioribose-1-phosphate. Involved in the breakdown of MTA, a major by-product of polyamine biosynthesis. Responsible for the first step in the methionine salvage pathway after MTA has been generated from S-adenosylmethionine. Has broad substrate specificity with 6-aminopurine nucleosides as preferred substrates.</text>
</comment>
<proteinExistence type="inferred from homology"/>
<dbReference type="InterPro" id="IPR000845">
    <property type="entry name" value="Nucleoside_phosphorylase_d"/>
</dbReference>
<keyword evidence="2 4" id="KW-0808">Transferase</keyword>
<keyword evidence="4" id="KW-0539">Nucleus</keyword>
<dbReference type="GeneTree" id="ENSGT00950000182991"/>
<dbReference type="GO" id="GO:0005829">
    <property type="term" value="C:cytosol"/>
    <property type="evidence" value="ECO:0000318"/>
    <property type="project" value="GO_Central"/>
</dbReference>
<dbReference type="InterPro" id="IPR035994">
    <property type="entry name" value="Nucleoside_phosphorylase_sf"/>
</dbReference>
<evidence type="ECO:0000256" key="2">
    <source>
        <dbReference type="ARBA" id="ARBA00022679"/>
    </source>
</evidence>
<comment type="pathway">
    <text evidence="4">Amino-acid biosynthesis; L-methionine biosynthesis via salvage pathway; S-methyl-5-thio-alpha-D-ribose 1-phosphate from S-methyl-5'-thioadenosine (phosphorylase route): step 1/1.</text>
</comment>
<dbReference type="PANTHER" id="PTHR42679">
    <property type="entry name" value="S-METHYL-5'-THIOADENOSINE PHOSPHORYLASE"/>
    <property type="match status" value="1"/>
</dbReference>
<dbReference type="GO" id="GO:0006166">
    <property type="term" value="P:purine ribonucleoside salvage"/>
    <property type="evidence" value="ECO:0007669"/>
    <property type="project" value="UniProtKB-KW"/>
</dbReference>
<sequence>MESGDRQNNKIGIIGGSGLESIELFTVKDKVNCNTPYGKPSSSLINGTLNGIECVLLSRHGDSHDIMPTDVNYRANLYALKEAGCSIILATTACGSLQEELKPTDFVVIDQFIDRTTKRHSTFYDGQNVQMKGVCHIPMRNPFCEKLQNVLLSACNVNNVSCHSKGTMVTIEGPRFSTYAESNLFRKWGGSLINMTTVPEVVLANELGMLYAALAMVTDYDCWKEDHASVNVENVMKTMKVNRGNALKVLVSAVEIISKQNLQPDIQLAEKNAKNSVMLPLH</sequence>
<evidence type="ECO:0000313" key="7">
    <source>
        <dbReference type="Proteomes" id="UP000008144"/>
    </source>
</evidence>
<accession>I6L212</accession>
<dbReference type="AlphaFoldDB" id="I6L212"/>
<dbReference type="InterPro" id="IPR018099">
    <property type="entry name" value="Purine_phosphorylase-2_CS"/>
</dbReference>
<dbReference type="InParanoid" id="I6L212"/>
<dbReference type="Pfam" id="PF01048">
    <property type="entry name" value="PNP_UDP_1"/>
    <property type="match status" value="1"/>
</dbReference>
<dbReference type="GO" id="GO:0017061">
    <property type="term" value="F:S-methyl-5-thioadenosine phosphorylase activity"/>
    <property type="evidence" value="ECO:0000318"/>
    <property type="project" value="GO_Central"/>
</dbReference>
<dbReference type="Gene3D" id="3.40.50.1580">
    <property type="entry name" value="Nucleoside phosphorylase domain"/>
    <property type="match status" value="1"/>
</dbReference>
<dbReference type="UniPathway" id="UPA00904">
    <property type="reaction ID" value="UER00873"/>
</dbReference>
<comment type="subunit">
    <text evidence="4">Homotrimer.</text>
</comment>
<comment type="catalytic activity">
    <reaction evidence="4">
        <text>S-methyl-5'-thioadenosine + phosphate = 5-(methylsulfanyl)-alpha-D-ribose 1-phosphate + adenine</text>
        <dbReference type="Rhea" id="RHEA:11852"/>
        <dbReference type="ChEBI" id="CHEBI:16708"/>
        <dbReference type="ChEBI" id="CHEBI:17509"/>
        <dbReference type="ChEBI" id="CHEBI:43474"/>
        <dbReference type="ChEBI" id="CHEBI:58533"/>
        <dbReference type="EC" id="2.4.2.28"/>
    </reaction>
</comment>
<dbReference type="GO" id="GO:0005634">
    <property type="term" value="C:nucleus"/>
    <property type="evidence" value="ECO:0007669"/>
    <property type="project" value="UniProtKB-SubCell"/>
</dbReference>
<dbReference type="HOGENOM" id="CLU_054456_0_0_1"/>
<dbReference type="GO" id="GO:0019509">
    <property type="term" value="P:L-methionine salvage from methylthioadenosine"/>
    <property type="evidence" value="ECO:0000318"/>
    <property type="project" value="GO_Central"/>
</dbReference>
<keyword evidence="3 4" id="KW-0660">Purine salvage</keyword>
<evidence type="ECO:0000256" key="1">
    <source>
        <dbReference type="ARBA" id="ARBA00022676"/>
    </source>
</evidence>
<dbReference type="NCBIfam" id="TIGR01694">
    <property type="entry name" value="MTAP"/>
    <property type="match status" value="1"/>
</dbReference>
<feature type="binding site" evidence="4">
    <location>
        <begin position="219"/>
        <end position="221"/>
    </location>
    <ligand>
        <name>substrate</name>
    </ligand>
</feature>
<feature type="binding site" evidence="4">
    <location>
        <position position="195"/>
    </location>
    <ligand>
        <name>substrate</name>
    </ligand>
</feature>
<keyword evidence="7" id="KW-1185">Reference proteome</keyword>
<reference evidence="6" key="2">
    <citation type="journal article" date="2008" name="Genome Biol.">
        <title>Improved genome assembly and evidence-based global gene model set for the chordate Ciona intestinalis: new insight into intron and operon populations.</title>
        <authorList>
            <person name="Satou Y."/>
            <person name="Mineta K."/>
            <person name="Ogasawara M."/>
            <person name="Sasakura Y."/>
            <person name="Shoguchi E."/>
            <person name="Ueno K."/>
            <person name="Yamada L."/>
            <person name="Matsumoto J."/>
            <person name="Wasserscheid J."/>
            <person name="Dewar K."/>
            <person name="Wiley G.B."/>
            <person name="Macmil S.L."/>
            <person name="Roe B.A."/>
            <person name="Zeller R.W."/>
            <person name="Hastings K.E."/>
            <person name="Lemaire P."/>
            <person name="Lindquist E."/>
            <person name="Endo T."/>
            <person name="Hotta K."/>
            <person name="Inaba K."/>
        </authorList>
    </citation>
    <scope>NUCLEOTIDE SEQUENCE [LARGE SCALE GENOMIC DNA]</scope>
    <source>
        <strain evidence="6">wild type</strain>
    </source>
</reference>
<dbReference type="InterPro" id="IPR010044">
    <property type="entry name" value="MTAP"/>
</dbReference>
<dbReference type="OMA" id="ADPFCPE"/>
<feature type="binding site" evidence="4">
    <location>
        <position position="196"/>
    </location>
    <ligand>
        <name>phosphate</name>
        <dbReference type="ChEBI" id="CHEBI:43474"/>
    </ligand>
</feature>
<dbReference type="HAMAP" id="MF_01963">
    <property type="entry name" value="MTAP"/>
    <property type="match status" value="1"/>
</dbReference>
<evidence type="ECO:0000259" key="5">
    <source>
        <dbReference type="Pfam" id="PF01048"/>
    </source>
</evidence>
<dbReference type="FunFam" id="3.40.50.1580:FF:000040">
    <property type="entry name" value="S-methyl-5'-thioadenosine phosphorylase"/>
    <property type="match status" value="1"/>
</dbReference>
<dbReference type="SUPFAM" id="SSF53167">
    <property type="entry name" value="Purine and uridine phosphorylases"/>
    <property type="match status" value="1"/>
</dbReference>
<dbReference type="PROSITE" id="PS01240">
    <property type="entry name" value="PNP_MTAP_2"/>
    <property type="match status" value="1"/>
</dbReference>
<dbReference type="Ensembl" id="ENSCINT00000005182.3">
    <property type="protein sequence ID" value="ENSCINP00000005182.3"/>
    <property type="gene ID" value="ENSCING00000002546.3"/>
</dbReference>
<reference evidence="7" key="1">
    <citation type="journal article" date="2002" name="Science">
        <title>The draft genome of Ciona intestinalis: insights into chordate and vertebrate origins.</title>
        <authorList>
            <person name="Dehal P."/>
            <person name="Satou Y."/>
            <person name="Campbell R.K."/>
            <person name="Chapman J."/>
            <person name="Degnan B."/>
            <person name="De Tomaso A."/>
            <person name="Davidson B."/>
            <person name="Di Gregorio A."/>
            <person name="Gelpke M."/>
            <person name="Goodstein D.M."/>
            <person name="Harafuji N."/>
            <person name="Hastings K.E."/>
            <person name="Ho I."/>
            <person name="Hotta K."/>
            <person name="Huang W."/>
            <person name="Kawashima T."/>
            <person name="Lemaire P."/>
            <person name="Martinez D."/>
            <person name="Meinertzhagen I.A."/>
            <person name="Necula S."/>
            <person name="Nonaka M."/>
            <person name="Putnam N."/>
            <person name="Rash S."/>
            <person name="Saiga H."/>
            <person name="Satake M."/>
            <person name="Terry A."/>
            <person name="Yamada L."/>
            <person name="Wang H.G."/>
            <person name="Awazu S."/>
            <person name="Azumi K."/>
            <person name="Boore J."/>
            <person name="Branno M."/>
            <person name="Chin-Bow S."/>
            <person name="DeSantis R."/>
            <person name="Doyle S."/>
            <person name="Francino P."/>
            <person name="Keys D.N."/>
            <person name="Haga S."/>
            <person name="Hayashi H."/>
            <person name="Hino K."/>
            <person name="Imai K.S."/>
            <person name="Inaba K."/>
            <person name="Kano S."/>
            <person name="Kobayashi K."/>
            <person name="Kobayashi M."/>
            <person name="Lee B.I."/>
            <person name="Makabe K.W."/>
            <person name="Manohar C."/>
            <person name="Matassi G."/>
            <person name="Medina M."/>
            <person name="Mochizuki Y."/>
            <person name="Mount S."/>
            <person name="Morishita T."/>
            <person name="Miura S."/>
            <person name="Nakayama A."/>
            <person name="Nishizaka S."/>
            <person name="Nomoto H."/>
            <person name="Ohta F."/>
            <person name="Oishi K."/>
            <person name="Rigoutsos I."/>
            <person name="Sano M."/>
            <person name="Sasaki A."/>
            <person name="Sasakura Y."/>
            <person name="Shoguchi E."/>
            <person name="Shin-i T."/>
            <person name="Spagnuolo A."/>
            <person name="Stainier D."/>
            <person name="Suzuki M.M."/>
            <person name="Tassy O."/>
            <person name="Takatori N."/>
            <person name="Tokuoka M."/>
            <person name="Yagi K."/>
            <person name="Yoshizaki F."/>
            <person name="Wada S."/>
            <person name="Zhang C."/>
            <person name="Hyatt P.D."/>
            <person name="Larimer F."/>
            <person name="Detter C."/>
            <person name="Doggett N."/>
            <person name="Glavina T."/>
            <person name="Hawkins T."/>
            <person name="Richardson P."/>
            <person name="Lucas S."/>
            <person name="Kohara Y."/>
            <person name="Levine M."/>
            <person name="Satoh N."/>
            <person name="Rokhsar D.S."/>
        </authorList>
    </citation>
    <scope>NUCLEOTIDE SEQUENCE [LARGE SCALE GENOMIC DNA]</scope>
</reference>
<feature type="domain" description="Nucleoside phosphorylase" evidence="5">
    <location>
        <begin position="10"/>
        <end position="254"/>
    </location>
</feature>
<protein>
    <recommendedName>
        <fullName evidence="4">S-methyl-5'-thioadenosine phosphorylase</fullName>
        <ecNumber evidence="4">2.4.2.28</ecNumber>
    </recommendedName>
    <alternativeName>
        <fullName evidence="4">5'-methylthioadenosine phosphorylase</fullName>
        <shortName evidence="4">MTA phosphorylase</shortName>
        <shortName evidence="4">MTAP</shortName>
        <shortName evidence="4">MTAPase</shortName>
    </alternativeName>
</protein>
<comment type="similarity">
    <text evidence="4">Belongs to the PNP/MTAP phosphorylase family. MTAP subfamily.</text>
</comment>
<reference evidence="6" key="4">
    <citation type="submission" date="2025-09" db="UniProtKB">
        <authorList>
            <consortium name="Ensembl"/>
        </authorList>
    </citation>
    <scope>IDENTIFICATION</scope>
</reference>
<keyword evidence="1 4" id="KW-0328">Glycosyltransferase</keyword>
<evidence type="ECO:0000313" key="6">
    <source>
        <dbReference type="Ensembl" id="ENSCINP00000005182.3"/>
    </source>
</evidence>
<dbReference type="FunCoup" id="I6L212">
    <property type="interactions" value="136"/>
</dbReference>
<comment type="subcellular location">
    <subcellularLocation>
        <location evidence="4">Cytoplasm</location>
    </subcellularLocation>
    <subcellularLocation>
        <location evidence="4">Nucleus</location>
    </subcellularLocation>
</comment>
<dbReference type="PANTHER" id="PTHR42679:SF2">
    <property type="entry name" value="S-METHYL-5'-THIOADENOSINE PHOSPHORYLASE"/>
    <property type="match status" value="1"/>
</dbReference>
<keyword evidence="4" id="KW-0963">Cytoplasm</keyword>
<name>I6L212_CIOIN</name>
<feature type="binding site" evidence="4">
    <location>
        <begin position="92"/>
        <end position="93"/>
    </location>
    <ligand>
        <name>phosphate</name>
        <dbReference type="ChEBI" id="CHEBI:43474"/>
    </ligand>
</feature>
<dbReference type="Proteomes" id="UP000008144">
    <property type="component" value="Chromosome 6"/>
</dbReference>
<reference evidence="6" key="3">
    <citation type="submission" date="2025-08" db="UniProtKB">
        <authorList>
            <consortium name="Ensembl"/>
        </authorList>
    </citation>
    <scope>IDENTIFICATION</scope>
</reference>
<evidence type="ECO:0000256" key="3">
    <source>
        <dbReference type="ARBA" id="ARBA00022726"/>
    </source>
</evidence>
<dbReference type="EMBL" id="EAAA01002253">
    <property type="status" value="NOT_ANNOTATED_CDS"/>
    <property type="molecule type" value="Genomic_DNA"/>
</dbReference>
<feature type="site" description="Important for substrate specificity" evidence="4">
    <location>
        <position position="177"/>
    </location>
</feature>
<evidence type="ECO:0000256" key="4">
    <source>
        <dbReference type="HAMAP-Rule" id="MF_03155"/>
    </source>
</evidence>
<organism evidence="6 7">
    <name type="scientific">Ciona intestinalis</name>
    <name type="common">Transparent sea squirt</name>
    <name type="synonym">Ascidia intestinalis</name>
    <dbReference type="NCBI Taxonomy" id="7719"/>
    <lineage>
        <taxon>Eukaryota</taxon>
        <taxon>Metazoa</taxon>
        <taxon>Chordata</taxon>
        <taxon>Tunicata</taxon>
        <taxon>Ascidiacea</taxon>
        <taxon>Phlebobranchia</taxon>
        <taxon>Cionidae</taxon>
        <taxon>Ciona</taxon>
    </lineage>
</organism>
<dbReference type="CDD" id="cd09010">
    <property type="entry name" value="MTAP_SsMTAPII_like_MTIP"/>
    <property type="match status" value="1"/>
</dbReference>